<feature type="compositionally biased region" description="Polar residues" evidence="1">
    <location>
        <begin position="20"/>
        <end position="43"/>
    </location>
</feature>
<feature type="compositionally biased region" description="Polar residues" evidence="1">
    <location>
        <begin position="66"/>
        <end position="80"/>
    </location>
</feature>
<proteinExistence type="predicted"/>
<sequence>MTSRANCRAIYDGRLDYTAQFNSPDISGPEDTNPNVNDFNQQPDRCRDDEPHHMDVDTDDRVSDANMPNTEETPSQTQQDGAPFVELFPFGAAGTPISNVESVPGYQALQDELGPDNTWYPFQSQHDWDFARWAKTWGPSSTAVTELLAIDGVVENLGLSLLRCD</sequence>
<dbReference type="EMBL" id="JAKELL010000050">
    <property type="protein sequence ID" value="KAH8987022.1"/>
    <property type="molecule type" value="Genomic_DNA"/>
</dbReference>
<accession>A0AAD4QBI1</accession>
<dbReference type="AlphaFoldDB" id="A0AAD4QBI1"/>
<gene>
    <name evidence="2" type="ORF">EDB92DRAFT_1948791</name>
</gene>
<comment type="caution">
    <text evidence="2">The sequence shown here is derived from an EMBL/GenBank/DDBJ whole genome shotgun (WGS) entry which is preliminary data.</text>
</comment>
<name>A0AAD4QBI1_9AGAM</name>
<protein>
    <submittedName>
        <fullName evidence="2">Uncharacterized protein</fullName>
    </submittedName>
</protein>
<reference evidence="2" key="1">
    <citation type="submission" date="2022-01" db="EMBL/GenBank/DDBJ databases">
        <title>Comparative genomics reveals a dynamic genome evolution in the ectomycorrhizal milk-cap (Lactarius) mushrooms.</title>
        <authorList>
            <consortium name="DOE Joint Genome Institute"/>
            <person name="Lebreton A."/>
            <person name="Tang N."/>
            <person name="Kuo A."/>
            <person name="LaButti K."/>
            <person name="Drula E."/>
            <person name="Barry K."/>
            <person name="Clum A."/>
            <person name="Lipzen A."/>
            <person name="Mousain D."/>
            <person name="Ng V."/>
            <person name="Wang R."/>
            <person name="Wang X."/>
            <person name="Dai Y."/>
            <person name="Henrissat B."/>
            <person name="Grigoriev I.V."/>
            <person name="Guerin-Laguette A."/>
            <person name="Yu F."/>
            <person name="Martin F.M."/>
        </authorList>
    </citation>
    <scope>NUCLEOTIDE SEQUENCE</scope>
    <source>
        <strain evidence="2">QP</strain>
    </source>
</reference>
<evidence type="ECO:0000313" key="3">
    <source>
        <dbReference type="Proteomes" id="UP001201163"/>
    </source>
</evidence>
<keyword evidence="3" id="KW-1185">Reference proteome</keyword>
<evidence type="ECO:0000256" key="1">
    <source>
        <dbReference type="SAM" id="MobiDB-lite"/>
    </source>
</evidence>
<evidence type="ECO:0000313" key="2">
    <source>
        <dbReference type="EMBL" id="KAH8987022.1"/>
    </source>
</evidence>
<organism evidence="2 3">
    <name type="scientific">Lactarius akahatsu</name>
    <dbReference type="NCBI Taxonomy" id="416441"/>
    <lineage>
        <taxon>Eukaryota</taxon>
        <taxon>Fungi</taxon>
        <taxon>Dikarya</taxon>
        <taxon>Basidiomycota</taxon>
        <taxon>Agaricomycotina</taxon>
        <taxon>Agaricomycetes</taxon>
        <taxon>Russulales</taxon>
        <taxon>Russulaceae</taxon>
        <taxon>Lactarius</taxon>
    </lineage>
</organism>
<dbReference type="Proteomes" id="UP001201163">
    <property type="component" value="Unassembled WGS sequence"/>
</dbReference>
<feature type="region of interest" description="Disordered" evidence="1">
    <location>
        <begin position="20"/>
        <end position="82"/>
    </location>
</feature>
<feature type="compositionally biased region" description="Basic and acidic residues" evidence="1">
    <location>
        <begin position="44"/>
        <end position="63"/>
    </location>
</feature>